<dbReference type="AlphaFoldDB" id="A0A8S4RHN6"/>
<dbReference type="Proteomes" id="UP000838756">
    <property type="component" value="Unassembled WGS sequence"/>
</dbReference>
<dbReference type="EMBL" id="CAKXAJ010025165">
    <property type="protein sequence ID" value="CAH2235946.1"/>
    <property type="molecule type" value="Genomic_DNA"/>
</dbReference>
<sequence length="180" mass="20528">MLTDDLFQNMVFNYGLHRKAVTQRAMARAILGWTTSNASQGAIGHLQHKTVEFGTTYERPMSSFGRLRVDMLTMSFENTWSSSSIEKLNSEIYYIEELSSSWSHQGRRWDPKRGGPALDSAVMVDLHEPKGVARYQRHKTIESENPYKRPMLSSGTPVVEMISSQKILKEKCQVDVAREV</sequence>
<gene>
    <name evidence="1" type="primary">jg24491</name>
    <name evidence="1" type="ORF">PAEG_LOCUS13449</name>
</gene>
<evidence type="ECO:0000313" key="1">
    <source>
        <dbReference type="EMBL" id="CAH2235946.1"/>
    </source>
</evidence>
<dbReference type="OrthoDB" id="10254570at2759"/>
<protein>
    <submittedName>
        <fullName evidence="1">Jg24491 protein</fullName>
    </submittedName>
</protein>
<name>A0A8S4RHN6_9NEOP</name>
<keyword evidence="2" id="KW-1185">Reference proteome</keyword>
<comment type="caution">
    <text evidence="1">The sequence shown here is derived from an EMBL/GenBank/DDBJ whole genome shotgun (WGS) entry which is preliminary data.</text>
</comment>
<proteinExistence type="predicted"/>
<accession>A0A8S4RHN6</accession>
<evidence type="ECO:0000313" key="2">
    <source>
        <dbReference type="Proteomes" id="UP000838756"/>
    </source>
</evidence>
<reference evidence="1" key="1">
    <citation type="submission" date="2022-03" db="EMBL/GenBank/DDBJ databases">
        <authorList>
            <person name="Lindestad O."/>
        </authorList>
    </citation>
    <scope>NUCLEOTIDE SEQUENCE</scope>
</reference>
<organism evidence="1 2">
    <name type="scientific">Pararge aegeria aegeria</name>
    <dbReference type="NCBI Taxonomy" id="348720"/>
    <lineage>
        <taxon>Eukaryota</taxon>
        <taxon>Metazoa</taxon>
        <taxon>Ecdysozoa</taxon>
        <taxon>Arthropoda</taxon>
        <taxon>Hexapoda</taxon>
        <taxon>Insecta</taxon>
        <taxon>Pterygota</taxon>
        <taxon>Neoptera</taxon>
        <taxon>Endopterygota</taxon>
        <taxon>Lepidoptera</taxon>
        <taxon>Glossata</taxon>
        <taxon>Ditrysia</taxon>
        <taxon>Papilionoidea</taxon>
        <taxon>Nymphalidae</taxon>
        <taxon>Satyrinae</taxon>
        <taxon>Satyrini</taxon>
        <taxon>Parargina</taxon>
        <taxon>Pararge</taxon>
    </lineage>
</organism>